<sequence length="122" mass="14485">MKGRPCELSAMSFVPKNRNDLPPDQTFYNTPDFLNDKKKKNSTFDRLFKIKDGYNQKVHRDDREHFNSVGLNVHQEESNKIVPTLSSTEYGHRLQHHLEDRDRDHVRVETVKAEFYTRHKTS</sequence>
<proteinExistence type="predicted"/>
<organism evidence="2 3">
    <name type="scientific">Lottia gigantea</name>
    <name type="common">Giant owl limpet</name>
    <dbReference type="NCBI Taxonomy" id="225164"/>
    <lineage>
        <taxon>Eukaryota</taxon>
        <taxon>Metazoa</taxon>
        <taxon>Spiralia</taxon>
        <taxon>Lophotrochozoa</taxon>
        <taxon>Mollusca</taxon>
        <taxon>Gastropoda</taxon>
        <taxon>Patellogastropoda</taxon>
        <taxon>Lottioidea</taxon>
        <taxon>Lottiidae</taxon>
        <taxon>Lottia</taxon>
    </lineage>
</organism>
<dbReference type="InterPro" id="IPR027901">
    <property type="entry name" value="CFAP90"/>
</dbReference>
<dbReference type="CTD" id="20234638"/>
<evidence type="ECO:0000313" key="2">
    <source>
        <dbReference type="EMBL" id="ESO98165.1"/>
    </source>
</evidence>
<evidence type="ECO:0000256" key="1">
    <source>
        <dbReference type="SAM" id="MobiDB-lite"/>
    </source>
</evidence>
<dbReference type="KEGG" id="lgi:LOTGIDRAFT_142981"/>
<dbReference type="AlphaFoldDB" id="V4ATE4"/>
<dbReference type="Proteomes" id="UP000030746">
    <property type="component" value="Unassembled WGS sequence"/>
</dbReference>
<evidence type="ECO:0000313" key="3">
    <source>
        <dbReference type="Proteomes" id="UP000030746"/>
    </source>
</evidence>
<accession>V4ATE4</accession>
<keyword evidence="3" id="KW-1185">Reference proteome</keyword>
<protein>
    <submittedName>
        <fullName evidence="2">Uncharacterized protein</fullName>
    </submittedName>
</protein>
<dbReference type="OMA" id="VENQFFR"/>
<dbReference type="RefSeq" id="XP_009051147.1">
    <property type="nucleotide sequence ID" value="XM_009052899.1"/>
</dbReference>
<dbReference type="GeneID" id="20234638"/>
<name>V4ATE4_LOTGI</name>
<gene>
    <name evidence="2" type="ORF">LOTGIDRAFT_142981</name>
</gene>
<dbReference type="HOGENOM" id="CLU_127177_0_0_1"/>
<dbReference type="PANTHER" id="PTHR34444:SF1">
    <property type="entry name" value="CILIA- AND FLAGELLA-ASSOCIATED PROTEIN 90"/>
    <property type="match status" value="1"/>
</dbReference>
<dbReference type="EMBL" id="KB201263">
    <property type="protein sequence ID" value="ESO98165.1"/>
    <property type="molecule type" value="Genomic_DNA"/>
</dbReference>
<dbReference type="PANTHER" id="PTHR34444">
    <property type="entry name" value="LOC361192"/>
    <property type="match status" value="1"/>
</dbReference>
<dbReference type="STRING" id="225164.V4ATE4"/>
<feature type="region of interest" description="Disordered" evidence="1">
    <location>
        <begin position="14"/>
        <end position="33"/>
    </location>
</feature>
<reference evidence="2 3" key="1">
    <citation type="journal article" date="2013" name="Nature">
        <title>Insights into bilaterian evolution from three spiralian genomes.</title>
        <authorList>
            <person name="Simakov O."/>
            <person name="Marletaz F."/>
            <person name="Cho S.J."/>
            <person name="Edsinger-Gonzales E."/>
            <person name="Havlak P."/>
            <person name="Hellsten U."/>
            <person name="Kuo D.H."/>
            <person name="Larsson T."/>
            <person name="Lv J."/>
            <person name="Arendt D."/>
            <person name="Savage R."/>
            <person name="Osoegawa K."/>
            <person name="de Jong P."/>
            <person name="Grimwood J."/>
            <person name="Chapman J.A."/>
            <person name="Shapiro H."/>
            <person name="Aerts A."/>
            <person name="Otillar R.P."/>
            <person name="Terry A.Y."/>
            <person name="Boore J.L."/>
            <person name="Grigoriev I.V."/>
            <person name="Lindberg D.R."/>
            <person name="Seaver E.C."/>
            <person name="Weisblat D.A."/>
            <person name="Putnam N.H."/>
            <person name="Rokhsar D.S."/>
        </authorList>
    </citation>
    <scope>NUCLEOTIDE SEQUENCE [LARGE SCALE GENOMIC DNA]</scope>
</reference>
<dbReference type="OrthoDB" id="10057935at2759"/>
<dbReference type="Pfam" id="PF15074">
    <property type="entry name" value="CFAP90"/>
    <property type="match status" value="1"/>
</dbReference>